<evidence type="ECO:0000256" key="4">
    <source>
        <dbReference type="ARBA" id="ARBA00006824"/>
    </source>
</evidence>
<feature type="compositionally biased region" description="Basic and acidic residues" evidence="22">
    <location>
        <begin position="46"/>
        <end position="62"/>
    </location>
</feature>
<dbReference type="PRINTS" id="PR01612">
    <property type="entry name" value="CRFFAMILY"/>
</dbReference>
<evidence type="ECO:0000256" key="16">
    <source>
        <dbReference type="ARBA" id="ARBA00023242"/>
    </source>
</evidence>
<dbReference type="InterPro" id="IPR036322">
    <property type="entry name" value="WD40_repeat_dom_sf"/>
</dbReference>
<keyword evidence="6" id="KW-0964">Secreted</keyword>
<evidence type="ECO:0000256" key="20">
    <source>
        <dbReference type="ARBA" id="ARBA00077594"/>
    </source>
</evidence>
<evidence type="ECO:0000256" key="8">
    <source>
        <dbReference type="ARBA" id="ARBA00022574"/>
    </source>
</evidence>
<organism evidence="24 25">
    <name type="scientific">Tupaia chinensis</name>
    <name type="common">Chinese tree shrew</name>
    <name type="synonym">Tupaia belangeri chinensis</name>
    <dbReference type="NCBI Taxonomy" id="246437"/>
    <lineage>
        <taxon>Eukaryota</taxon>
        <taxon>Metazoa</taxon>
        <taxon>Chordata</taxon>
        <taxon>Craniata</taxon>
        <taxon>Vertebrata</taxon>
        <taxon>Euteleostomi</taxon>
        <taxon>Mammalia</taxon>
        <taxon>Eutheria</taxon>
        <taxon>Euarchontoglires</taxon>
        <taxon>Scandentia</taxon>
        <taxon>Tupaiidae</taxon>
        <taxon>Tupaia</taxon>
    </lineage>
</organism>
<keyword evidence="7" id="KW-0597">Phosphoprotein</keyword>
<comment type="subcellular location">
    <subcellularLocation>
        <location evidence="2">Membrane</location>
        <topology evidence="2">Multi-pass membrane protein</topology>
    </subcellularLocation>
    <subcellularLocation>
        <location evidence="1">Nucleus</location>
    </subcellularLocation>
    <subcellularLocation>
        <location evidence="3">Secreted</location>
    </subcellularLocation>
</comment>
<dbReference type="EMBL" id="KB360584">
    <property type="protein sequence ID" value="ELV13737.1"/>
    <property type="molecule type" value="Genomic_DNA"/>
</dbReference>
<dbReference type="GO" id="GO:0005634">
    <property type="term" value="C:nucleus"/>
    <property type="evidence" value="ECO:0007669"/>
    <property type="project" value="UniProtKB-SubCell"/>
</dbReference>
<dbReference type="InterPro" id="IPR007248">
    <property type="entry name" value="Mpv17_PMP22"/>
</dbReference>
<keyword evidence="13" id="KW-1133">Transmembrane helix</keyword>
<evidence type="ECO:0000256" key="21">
    <source>
        <dbReference type="ARBA" id="ARBA00080928"/>
    </source>
</evidence>
<dbReference type="Proteomes" id="UP000011518">
    <property type="component" value="Unassembled WGS sequence"/>
</dbReference>
<proteinExistence type="inferred from homology"/>
<reference evidence="25" key="2">
    <citation type="journal article" date="2013" name="Nat. Commun.">
        <title>Genome of the Chinese tree shrew.</title>
        <authorList>
            <person name="Fan Y."/>
            <person name="Huang Z.Y."/>
            <person name="Cao C.C."/>
            <person name="Chen C.S."/>
            <person name="Chen Y.X."/>
            <person name="Fan D.D."/>
            <person name="He J."/>
            <person name="Hou H.L."/>
            <person name="Hu L."/>
            <person name="Hu X.T."/>
            <person name="Jiang X.T."/>
            <person name="Lai R."/>
            <person name="Lang Y.S."/>
            <person name="Liang B."/>
            <person name="Liao S.G."/>
            <person name="Mu D."/>
            <person name="Ma Y.Y."/>
            <person name="Niu Y.Y."/>
            <person name="Sun X.Q."/>
            <person name="Xia J.Q."/>
            <person name="Xiao J."/>
            <person name="Xiong Z.Q."/>
            <person name="Xu L."/>
            <person name="Yang L."/>
            <person name="Zhang Y."/>
            <person name="Zhao W."/>
            <person name="Zhao X.D."/>
            <person name="Zheng Y.T."/>
            <person name="Zhou J.M."/>
            <person name="Zhu Y.B."/>
            <person name="Zhang G.J."/>
            <person name="Wang J."/>
            <person name="Yao Y.G."/>
        </authorList>
    </citation>
    <scope>NUCLEOTIDE SEQUENCE [LARGE SCALE GENOMIC DNA]</scope>
</reference>
<comment type="similarity">
    <text evidence="4">Belongs to the peroxisomal membrane protein PXMP2/4 family.</text>
</comment>
<sequence length="766" mass="84808">MTVVDSPEQEVLNQLDVKASSEMTSEEASIEVSLPTPLPGFEDSPDERRLPPEQESLSRLEQQDQSNPLSTPMPKKRGRKSKAELLLLKLSKGLDQPESPPPKRPPEDFETPSGERPRRRAAQVEAAPYLPQEEKSPLFSVQREGLPEDGTLYRINSSITAHPERWDVSFFTGGPLWALDWCPVPEGAEASQYIALFSSPDMNETHSLSQLHSGPGLLQLWGLGTLQPENCPGNRAHLVYGIACDHGCIWDLKFCPSGAWELPGTPRKAPLLPRLGLLALACSDGKVLIFSLPHPEALLAEQPPDAMKPAIYKVQTVATLQVGSVQAADPSECGQCLSLAWMPTRPHHHLAAGYYNGMVVVWNLPTNSPLQRIRLSDGSLKLYPFQCFLAHDQAVRSLQWCKANGYGLCGIHYIDAGYLGFKAYFTAPRKGTVWGSFHDLVHREPMVRMEEGEGHSQLCLDRLQLEAIHKVRFSPNLDSYGWLVSGGQSGLVRIHFVRGLTSPLGHRSMALWRAYQRALAAHPWKVQVLTAGSLMGLGDIISQQLVERRGLQEHQTGRTLTMMTLGCGFVGPVVGGWYRVLDRLIPGTTKVDALKKMLLDQGGFAPCFLGCFLPLVGTLNGLSAQDNWAKLQRDYRDALITNYYLWPAVQLANFYLIPLHYSSQWSPAAAVAASAQDPSLRWSPGTRNQGGGARALLLLLAERFPRRAGPGRWESGTAGERPRRDDPPLSIDLTFHLLRTLLELARTQSQRERAEQNRVIFDSVGK</sequence>
<evidence type="ECO:0000313" key="24">
    <source>
        <dbReference type="EMBL" id="ELV13737.1"/>
    </source>
</evidence>
<dbReference type="FunCoup" id="L8YBV2">
    <property type="interactions" value="1962"/>
</dbReference>
<evidence type="ECO:0000256" key="9">
    <source>
        <dbReference type="ARBA" id="ARBA00022692"/>
    </source>
</evidence>
<dbReference type="GO" id="GO:0000127">
    <property type="term" value="C:transcription factor TFIIIC complex"/>
    <property type="evidence" value="ECO:0007669"/>
    <property type="project" value="TreeGrafter"/>
</dbReference>
<evidence type="ECO:0000256" key="14">
    <source>
        <dbReference type="ARBA" id="ARBA00023136"/>
    </source>
</evidence>
<protein>
    <recommendedName>
        <fullName evidence="19">General transcription factor 3C polypeptide 2</fullName>
    </recommendedName>
    <alternativeName>
        <fullName evidence="20">TF3C-beta</fullName>
    </alternativeName>
    <alternativeName>
        <fullName evidence="21">Transcription factor IIIC subunit beta</fullName>
    </alternativeName>
</protein>
<dbReference type="GO" id="GO:0016020">
    <property type="term" value="C:membrane"/>
    <property type="evidence" value="ECO:0007669"/>
    <property type="project" value="UniProtKB-SubCell"/>
</dbReference>
<dbReference type="GO" id="GO:0005576">
    <property type="term" value="C:extracellular region"/>
    <property type="evidence" value="ECO:0007669"/>
    <property type="project" value="UniProtKB-SubCell"/>
</dbReference>
<keyword evidence="14" id="KW-0472">Membrane</keyword>
<keyword evidence="11" id="KW-0677">Repeat</keyword>
<dbReference type="Gene3D" id="6.10.250.1920">
    <property type="match status" value="1"/>
</dbReference>
<dbReference type="InterPro" id="IPR015943">
    <property type="entry name" value="WD40/YVTN_repeat-like_dom_sf"/>
</dbReference>
<evidence type="ECO:0000256" key="15">
    <source>
        <dbReference type="ARBA" id="ARBA00023163"/>
    </source>
</evidence>
<dbReference type="SUPFAM" id="SSF50978">
    <property type="entry name" value="WD40 repeat-like"/>
    <property type="match status" value="1"/>
</dbReference>
<dbReference type="GO" id="GO:0006383">
    <property type="term" value="P:transcription by RNA polymerase III"/>
    <property type="evidence" value="ECO:0007669"/>
    <property type="project" value="TreeGrafter"/>
</dbReference>
<keyword evidence="9" id="KW-0812">Transmembrane</keyword>
<gene>
    <name evidence="24" type="ORF">TREES_T100013620</name>
</gene>
<feature type="compositionally biased region" description="Low complexity" evidence="22">
    <location>
        <begin position="84"/>
        <end position="94"/>
    </location>
</feature>
<evidence type="ECO:0000256" key="13">
    <source>
        <dbReference type="ARBA" id="ARBA00022989"/>
    </source>
</evidence>
<keyword evidence="15" id="KW-0804">Transcription</keyword>
<evidence type="ECO:0000256" key="12">
    <source>
        <dbReference type="ARBA" id="ARBA00022815"/>
    </source>
</evidence>
<dbReference type="GO" id="GO:0005179">
    <property type="term" value="F:hormone activity"/>
    <property type="evidence" value="ECO:0007669"/>
    <property type="project" value="UniProtKB-KW"/>
</dbReference>
<dbReference type="AlphaFoldDB" id="L8YBV2"/>
<evidence type="ECO:0000256" key="11">
    <source>
        <dbReference type="ARBA" id="ARBA00022737"/>
    </source>
</evidence>
<reference evidence="25" key="1">
    <citation type="submission" date="2012-07" db="EMBL/GenBank/DDBJ databases">
        <title>Genome of the Chinese tree shrew, a rising model animal genetically related to primates.</title>
        <authorList>
            <person name="Zhang G."/>
            <person name="Fan Y."/>
            <person name="Yao Y."/>
            <person name="Huang Z."/>
        </authorList>
    </citation>
    <scope>NUCLEOTIDE SEQUENCE [LARGE SCALE GENOMIC DNA]</scope>
</reference>
<evidence type="ECO:0000256" key="3">
    <source>
        <dbReference type="ARBA" id="ARBA00004613"/>
    </source>
</evidence>
<keyword evidence="12" id="KW-0027">Amidation</keyword>
<evidence type="ECO:0000256" key="2">
    <source>
        <dbReference type="ARBA" id="ARBA00004141"/>
    </source>
</evidence>
<accession>L8YBV2</accession>
<dbReference type="Pfam" id="PF04117">
    <property type="entry name" value="Mpv17_PMP22"/>
    <property type="match status" value="1"/>
</dbReference>
<comment type="function">
    <text evidence="17">Required for RNA polymerase III-mediated transcription. Component of TFIIIC that initiates transcription complex assembly on tRNA and is required for transcription of 5S rRNA and other stable nuclear and cytoplasmic RNAs. May play a direct role in stabilizing interactions of TFIIIC2 with TFIIIC1.</text>
</comment>
<evidence type="ECO:0000313" key="25">
    <source>
        <dbReference type="Proteomes" id="UP000011518"/>
    </source>
</evidence>
<evidence type="ECO:0000256" key="19">
    <source>
        <dbReference type="ARBA" id="ARBA00069550"/>
    </source>
</evidence>
<dbReference type="InterPro" id="IPR001680">
    <property type="entry name" value="WD40_rpt"/>
</dbReference>
<dbReference type="SMART" id="SM00320">
    <property type="entry name" value="WD40"/>
    <property type="match status" value="3"/>
</dbReference>
<dbReference type="PANTHER" id="PTHR15052:SF2">
    <property type="entry name" value="GENERAL TRANSCRIPTION FACTOR 3C POLYPEPTIDE 2"/>
    <property type="match status" value="1"/>
</dbReference>
<keyword evidence="10" id="KW-0372">Hormone</keyword>
<evidence type="ECO:0000259" key="23">
    <source>
        <dbReference type="SMART" id="SM00039"/>
    </source>
</evidence>
<evidence type="ECO:0000256" key="6">
    <source>
        <dbReference type="ARBA" id="ARBA00022525"/>
    </source>
</evidence>
<keyword evidence="8" id="KW-0853">WD repeat</keyword>
<evidence type="ECO:0000256" key="1">
    <source>
        <dbReference type="ARBA" id="ARBA00004123"/>
    </source>
</evidence>
<comment type="similarity">
    <text evidence="5">Belongs to the sauvagine/corticotropin-releasing factor/urotensin I family.</text>
</comment>
<dbReference type="InterPro" id="IPR052416">
    <property type="entry name" value="GTF3C_component"/>
</dbReference>
<dbReference type="InterPro" id="IPR018446">
    <property type="entry name" value="Corticotropin-releasing_fac_CS"/>
</dbReference>
<dbReference type="InParanoid" id="L8YBV2"/>
<dbReference type="PROSITE" id="PS00511">
    <property type="entry name" value="CRF"/>
    <property type="match status" value="1"/>
</dbReference>
<keyword evidence="25" id="KW-1185">Reference proteome</keyword>
<feature type="region of interest" description="Disordered" evidence="22">
    <location>
        <begin position="1"/>
        <end position="138"/>
    </location>
</feature>
<dbReference type="InterPro" id="IPR000187">
    <property type="entry name" value="CRF"/>
</dbReference>
<dbReference type="InterPro" id="IPR003620">
    <property type="entry name" value="Urocortin_CRF"/>
</dbReference>
<dbReference type="Gene3D" id="2.130.10.10">
    <property type="entry name" value="YVTN repeat-like/Quinoprotein amine dehydrogenase"/>
    <property type="match status" value="1"/>
</dbReference>
<evidence type="ECO:0000256" key="22">
    <source>
        <dbReference type="SAM" id="MobiDB-lite"/>
    </source>
</evidence>
<keyword evidence="16" id="KW-0539">Nucleus</keyword>
<evidence type="ECO:0000256" key="10">
    <source>
        <dbReference type="ARBA" id="ARBA00022702"/>
    </source>
</evidence>
<feature type="region of interest" description="Disordered" evidence="22">
    <location>
        <begin position="709"/>
        <end position="728"/>
    </location>
</feature>
<dbReference type="FunFam" id="2.130.10.10:FF:000311">
    <property type="entry name" value="general transcription factor 3C polypeptide 2"/>
    <property type="match status" value="1"/>
</dbReference>
<dbReference type="SMART" id="SM00039">
    <property type="entry name" value="CRF"/>
    <property type="match status" value="1"/>
</dbReference>
<evidence type="ECO:0000256" key="17">
    <source>
        <dbReference type="ARBA" id="ARBA00053668"/>
    </source>
</evidence>
<feature type="domain" description="Corticotropin-releasing factor" evidence="23">
    <location>
        <begin position="725"/>
        <end position="764"/>
    </location>
</feature>
<evidence type="ECO:0000256" key="5">
    <source>
        <dbReference type="ARBA" id="ARBA00009287"/>
    </source>
</evidence>
<comment type="subunit">
    <text evidence="18">Part of the TFIIIC subcomplex TFIIIC2, consisting of six subunits, GTF3C1, GTF3C2, GTF3C3, GTF3C4, GTF3C5 and GTF3C6.</text>
</comment>
<dbReference type="Pfam" id="PF00473">
    <property type="entry name" value="CRF"/>
    <property type="match status" value="1"/>
</dbReference>
<evidence type="ECO:0000256" key="18">
    <source>
        <dbReference type="ARBA" id="ARBA00063334"/>
    </source>
</evidence>
<dbReference type="PANTHER" id="PTHR15052">
    <property type="entry name" value="RNA POLYMERASE III TRANSCRIPTION INITIATION FACTOR COMPLEX SUBUNIT"/>
    <property type="match status" value="1"/>
</dbReference>
<dbReference type="eggNOG" id="KOG1944">
    <property type="taxonomic scope" value="Eukaryota"/>
</dbReference>
<name>L8YBV2_TUPCH</name>
<evidence type="ECO:0000256" key="7">
    <source>
        <dbReference type="ARBA" id="ARBA00022553"/>
    </source>
</evidence>